<dbReference type="EMBL" id="CAJVPV010014699">
    <property type="protein sequence ID" value="CAG8687447.1"/>
    <property type="molecule type" value="Genomic_DNA"/>
</dbReference>
<evidence type="ECO:0000313" key="1">
    <source>
        <dbReference type="EMBL" id="CAG8687447.1"/>
    </source>
</evidence>
<dbReference type="AlphaFoldDB" id="A0A9N9EQG7"/>
<evidence type="ECO:0000313" key="2">
    <source>
        <dbReference type="Proteomes" id="UP000789342"/>
    </source>
</evidence>
<keyword evidence="2" id="KW-1185">Reference proteome</keyword>
<comment type="caution">
    <text evidence="1">The sequence shown here is derived from an EMBL/GenBank/DDBJ whole genome shotgun (WGS) entry which is preliminary data.</text>
</comment>
<dbReference type="Proteomes" id="UP000789342">
    <property type="component" value="Unassembled WGS sequence"/>
</dbReference>
<sequence length="45" mass="5340">ENIQLSQMILIQEKEADQKIYHNYESLIPVRKSPIKVMNAEKKKL</sequence>
<gene>
    <name evidence="1" type="ORF">AMORRO_LOCUS11490</name>
</gene>
<protein>
    <submittedName>
        <fullName evidence="1">13072_t:CDS:1</fullName>
    </submittedName>
</protein>
<organism evidence="1 2">
    <name type="scientific">Acaulospora morrowiae</name>
    <dbReference type="NCBI Taxonomy" id="94023"/>
    <lineage>
        <taxon>Eukaryota</taxon>
        <taxon>Fungi</taxon>
        <taxon>Fungi incertae sedis</taxon>
        <taxon>Mucoromycota</taxon>
        <taxon>Glomeromycotina</taxon>
        <taxon>Glomeromycetes</taxon>
        <taxon>Diversisporales</taxon>
        <taxon>Acaulosporaceae</taxon>
        <taxon>Acaulospora</taxon>
    </lineage>
</organism>
<reference evidence="1" key="1">
    <citation type="submission" date="2021-06" db="EMBL/GenBank/DDBJ databases">
        <authorList>
            <person name="Kallberg Y."/>
            <person name="Tangrot J."/>
            <person name="Rosling A."/>
        </authorList>
    </citation>
    <scope>NUCLEOTIDE SEQUENCE</scope>
    <source>
        <strain evidence="1">CL551</strain>
    </source>
</reference>
<proteinExistence type="predicted"/>
<accession>A0A9N9EQG7</accession>
<feature type="non-terminal residue" evidence="1">
    <location>
        <position position="1"/>
    </location>
</feature>
<name>A0A9N9EQG7_9GLOM</name>